<evidence type="ECO:0000313" key="2">
    <source>
        <dbReference type="Proteomes" id="UP000199206"/>
    </source>
</evidence>
<dbReference type="AlphaFoldDB" id="A0A1H8C2S1"/>
<dbReference type="Proteomes" id="UP000199206">
    <property type="component" value="Unassembled WGS sequence"/>
</dbReference>
<protein>
    <submittedName>
        <fullName evidence="1">Uncharacterized protein</fullName>
    </submittedName>
</protein>
<dbReference type="STRING" id="1166340.SAMN05192583_1395"/>
<sequence length="182" mass="20215">MTDRHIMEAPAPNTPVPMEGGSLPPSFWTFDMVQDRLVEAMITCWRQPDRERAWVRGGSDGPWHLIMPEPGDYDARGGLETGGEVMIRPASLTRQEVGEMEEAFGWTEMLNPLDRKLIGLAIAHLARGGREVPWRRLLAPMGLKRGADGLRMRYGRALNAICVAKNGGNAWATRVNPGKDRA</sequence>
<name>A0A1H8C2S1_9SPHN</name>
<keyword evidence="2" id="KW-1185">Reference proteome</keyword>
<organism evidence="1 2">
    <name type="scientific">Sphingomonas gellani</name>
    <dbReference type="NCBI Taxonomy" id="1166340"/>
    <lineage>
        <taxon>Bacteria</taxon>
        <taxon>Pseudomonadati</taxon>
        <taxon>Pseudomonadota</taxon>
        <taxon>Alphaproteobacteria</taxon>
        <taxon>Sphingomonadales</taxon>
        <taxon>Sphingomonadaceae</taxon>
        <taxon>Sphingomonas</taxon>
    </lineage>
</organism>
<dbReference type="EMBL" id="FOCF01000003">
    <property type="protein sequence ID" value="SEM88377.1"/>
    <property type="molecule type" value="Genomic_DNA"/>
</dbReference>
<evidence type="ECO:0000313" key="1">
    <source>
        <dbReference type="EMBL" id="SEM88377.1"/>
    </source>
</evidence>
<accession>A0A1H8C2S1</accession>
<proteinExistence type="predicted"/>
<gene>
    <name evidence="1" type="ORF">SAMN05192583_1395</name>
</gene>
<reference evidence="2" key="1">
    <citation type="submission" date="2016-10" db="EMBL/GenBank/DDBJ databases">
        <authorList>
            <person name="Varghese N."/>
            <person name="Submissions S."/>
        </authorList>
    </citation>
    <scope>NUCLEOTIDE SEQUENCE [LARGE SCALE GENOMIC DNA]</scope>
    <source>
        <strain evidence="2">S6-262</strain>
    </source>
</reference>
<dbReference type="RefSeq" id="WP_244501435.1">
    <property type="nucleotide sequence ID" value="NZ_FOCF01000003.1"/>
</dbReference>